<name>A0ABY7C7H2_9BASI</name>
<sequence>MAGPFSHEGKMNNLLKSATVAFDRVKEALKKKANRKDLAKQSSTSRMHEFQVLCHTLLRMVEDRVSGIGLTTAPSFPDVRDISRLNGAEIAVLVGELAEVGWAALKRMDGLLKTKTHSKAFSGKSDELSMILFKERLFELVGMLEDANLVAARTQIR</sequence>
<dbReference type="EMBL" id="CP110421">
    <property type="protein sequence ID" value="WAQ81115.1"/>
    <property type="molecule type" value="Genomic_DNA"/>
</dbReference>
<evidence type="ECO:0000313" key="2">
    <source>
        <dbReference type="Proteomes" id="UP001164743"/>
    </source>
</evidence>
<accession>A0ABY7C7H2</accession>
<reference evidence="1" key="1">
    <citation type="submission" date="2022-10" db="EMBL/GenBank/DDBJ databases">
        <title>Puccinia triticina Genome sequencing and assembly.</title>
        <authorList>
            <person name="Li C."/>
        </authorList>
    </citation>
    <scope>NUCLEOTIDE SEQUENCE</scope>
    <source>
        <strain evidence="1">Pt15</strain>
    </source>
</reference>
<proteinExistence type="predicted"/>
<dbReference type="Proteomes" id="UP001164743">
    <property type="component" value="Chromosome 1A"/>
</dbReference>
<gene>
    <name evidence="1" type="ORF">PtA15_1A453</name>
</gene>
<keyword evidence="2" id="KW-1185">Reference proteome</keyword>
<evidence type="ECO:0000313" key="1">
    <source>
        <dbReference type="EMBL" id="WAQ81115.1"/>
    </source>
</evidence>
<dbReference type="RefSeq" id="XP_053016670.1">
    <property type="nucleotide sequence ID" value="XM_053165483.1"/>
</dbReference>
<protein>
    <submittedName>
        <fullName evidence="1">Uncharacterized protein</fullName>
    </submittedName>
</protein>
<organism evidence="1 2">
    <name type="scientific">Puccinia triticina</name>
    <dbReference type="NCBI Taxonomy" id="208348"/>
    <lineage>
        <taxon>Eukaryota</taxon>
        <taxon>Fungi</taxon>
        <taxon>Dikarya</taxon>
        <taxon>Basidiomycota</taxon>
        <taxon>Pucciniomycotina</taxon>
        <taxon>Pucciniomycetes</taxon>
        <taxon>Pucciniales</taxon>
        <taxon>Pucciniaceae</taxon>
        <taxon>Puccinia</taxon>
    </lineage>
</organism>
<dbReference type="GeneID" id="77806378"/>